<reference evidence="3" key="1">
    <citation type="journal article" date="2020" name="Stud. Mycol.">
        <title>101 Dothideomycetes genomes: a test case for predicting lifestyles and emergence of pathogens.</title>
        <authorList>
            <person name="Haridas S."/>
            <person name="Albert R."/>
            <person name="Binder M."/>
            <person name="Bloem J."/>
            <person name="Labutti K."/>
            <person name="Salamov A."/>
            <person name="Andreopoulos B."/>
            <person name="Baker S."/>
            <person name="Barry K."/>
            <person name="Bills G."/>
            <person name="Bluhm B."/>
            <person name="Cannon C."/>
            <person name="Castanera R."/>
            <person name="Culley D."/>
            <person name="Daum C."/>
            <person name="Ezra D."/>
            <person name="Gonzalez J."/>
            <person name="Henrissat B."/>
            <person name="Kuo A."/>
            <person name="Liang C."/>
            <person name="Lipzen A."/>
            <person name="Lutzoni F."/>
            <person name="Magnuson J."/>
            <person name="Mondo S."/>
            <person name="Nolan M."/>
            <person name="Ohm R."/>
            <person name="Pangilinan J."/>
            <person name="Park H.-J."/>
            <person name="Ramirez L."/>
            <person name="Alfaro M."/>
            <person name="Sun H."/>
            <person name="Tritt A."/>
            <person name="Yoshinaga Y."/>
            <person name="Zwiers L.-H."/>
            <person name="Turgeon B."/>
            <person name="Goodwin S."/>
            <person name="Spatafora J."/>
            <person name="Crous P."/>
            <person name="Grigoriev I."/>
        </authorList>
    </citation>
    <scope>NUCLEOTIDE SEQUENCE</scope>
    <source>
        <strain evidence="3">ATCC 16933</strain>
    </source>
</reference>
<dbReference type="PANTHER" id="PTHR24148:SF82">
    <property type="entry name" value="HETEROKARYON INCOMPATIBILITY DOMAIN-CONTAINING PROTEIN"/>
    <property type="match status" value="1"/>
</dbReference>
<dbReference type="Pfam" id="PF06985">
    <property type="entry name" value="HET"/>
    <property type="match status" value="1"/>
</dbReference>
<dbReference type="AlphaFoldDB" id="A0A6A6NTM3"/>
<dbReference type="OrthoDB" id="270167at2759"/>
<feature type="region of interest" description="Disordered" evidence="1">
    <location>
        <begin position="120"/>
        <end position="156"/>
    </location>
</feature>
<name>A0A6A6NTM3_9PEZI</name>
<accession>A0A6A6NTM3</accession>
<feature type="compositionally biased region" description="Basic and acidic residues" evidence="1">
    <location>
        <begin position="134"/>
        <end position="146"/>
    </location>
</feature>
<keyword evidence="4" id="KW-1185">Reference proteome</keyword>
<dbReference type="InterPro" id="IPR010730">
    <property type="entry name" value="HET"/>
</dbReference>
<dbReference type="PANTHER" id="PTHR24148">
    <property type="entry name" value="ANKYRIN REPEAT DOMAIN-CONTAINING PROTEIN 39 HOMOLOG-RELATED"/>
    <property type="match status" value="1"/>
</dbReference>
<proteinExistence type="predicted"/>
<evidence type="ECO:0000313" key="3">
    <source>
        <dbReference type="EMBL" id="KAF2454857.1"/>
    </source>
</evidence>
<dbReference type="InterPro" id="IPR052895">
    <property type="entry name" value="HetReg/Transcr_Mod"/>
</dbReference>
<evidence type="ECO:0000313" key="4">
    <source>
        <dbReference type="Proteomes" id="UP000799766"/>
    </source>
</evidence>
<evidence type="ECO:0000259" key="2">
    <source>
        <dbReference type="Pfam" id="PF06985"/>
    </source>
</evidence>
<gene>
    <name evidence="3" type="ORF">BDY21DRAFT_365878</name>
</gene>
<organism evidence="3 4">
    <name type="scientific">Lineolata rhizophorae</name>
    <dbReference type="NCBI Taxonomy" id="578093"/>
    <lineage>
        <taxon>Eukaryota</taxon>
        <taxon>Fungi</taxon>
        <taxon>Dikarya</taxon>
        <taxon>Ascomycota</taxon>
        <taxon>Pezizomycotina</taxon>
        <taxon>Dothideomycetes</taxon>
        <taxon>Dothideomycetes incertae sedis</taxon>
        <taxon>Lineolatales</taxon>
        <taxon>Lineolataceae</taxon>
        <taxon>Lineolata</taxon>
    </lineage>
</organism>
<protein>
    <recommendedName>
        <fullName evidence="2">Heterokaryon incompatibility domain-containing protein</fullName>
    </recommendedName>
</protein>
<dbReference type="Proteomes" id="UP000799766">
    <property type="component" value="Unassembled WGS sequence"/>
</dbReference>
<sequence>MAQPHLSHLSVGRAVVERTWPISSPYNISLVRLSEANKARLFNKATAFVEAGTPTAQGVLTRLEKWNPDVAAQFALKRTAVSEAPLRMLVGEDAGIARGGKEEVDGYIAVSYCWRSGTWKPARSGKKSMGSEEEEKRHTERDREMRQEEDDNLVPPWPFAEPMARKLLELRSSPGDGIWLDQRCIDQANDAEKRLAIGAMDVVYRQARIVAVVLEDVVLSQREAVAAREAMRRCGDKVLAPWKMAAEEIMALATAVNRVLASRWATRAWCHHEFRLAVDENVKFNFFCRFLVFADDEDNDKRDVLVLLWPAVMGSLLTCQSNILSQPLAPTFDVRKQTANFGRFMNALEDYSGQNPLPPSHVPKAGSDNKSWLRAFISALGFNCSVTKDMISIALNTNGICLYYTGNAQSIDECAYVFSILCLCAGEVSILGIHDGLLLRGNPEPGDDKRVSWLRRKTYVGGEQKSPFATLNHLDSIYSARFGELETDLLFLTSRLETPPIGKLQKAFEILENDFEKNLDILKDMQELLNGQNPGSLAKMMDIQSYKEYVACVIAACLENGATWIERVWFAFQEAARMSEGARSYICDSNPELMKTACAILRHEGISAWQEDQKQTEAVIAFLSTMTNIRFRSMFISKRWVRCVKTSAFPDQKALVLAAAPQTLNYILAIPTSLAEPTYSFNIGRAWLLEEVTGSAPEAEPSSKDEFVKMCDNRRQLEQIDG</sequence>
<feature type="domain" description="Heterokaryon incompatibility" evidence="2">
    <location>
        <begin position="107"/>
        <end position="273"/>
    </location>
</feature>
<dbReference type="EMBL" id="MU001689">
    <property type="protein sequence ID" value="KAF2454857.1"/>
    <property type="molecule type" value="Genomic_DNA"/>
</dbReference>
<evidence type="ECO:0000256" key="1">
    <source>
        <dbReference type="SAM" id="MobiDB-lite"/>
    </source>
</evidence>